<gene>
    <name evidence="2" type="ORF">BSL78_00432</name>
</gene>
<feature type="region of interest" description="Disordered" evidence="1">
    <location>
        <begin position="1"/>
        <end position="125"/>
    </location>
</feature>
<organism evidence="2 3">
    <name type="scientific">Stichopus japonicus</name>
    <name type="common">Sea cucumber</name>
    <dbReference type="NCBI Taxonomy" id="307972"/>
    <lineage>
        <taxon>Eukaryota</taxon>
        <taxon>Metazoa</taxon>
        <taxon>Echinodermata</taxon>
        <taxon>Eleutherozoa</taxon>
        <taxon>Echinozoa</taxon>
        <taxon>Holothuroidea</taxon>
        <taxon>Aspidochirotacea</taxon>
        <taxon>Aspidochirotida</taxon>
        <taxon>Stichopodidae</taxon>
        <taxon>Apostichopus</taxon>
    </lineage>
</organism>
<evidence type="ECO:0000313" key="2">
    <source>
        <dbReference type="EMBL" id="PIK62640.1"/>
    </source>
</evidence>
<name>A0A2G8LR37_STIJA</name>
<sequence length="283" mass="30422">QFQGTNFGEDEFEIPPLTLPSVPTTAGENNLPNVTMGDQNLPNQNMGYSGSPEGSSRSPAAAAQNQGSPQIQQQQHQQQVAMSPNIRQQTPDPNQPARQSHSPPESHPSMGGHSMTDSFSGGAMPTAQNYEVHEVSSSTFSEHVPQISESLTDISNSTHMSLNPQFPPHGLNIPPITESSANWIPEIGTNPPYTSMNNSLPVATTTSHLQQSYPSQHQHLGHVPSPHMVAGYHPAGQMTPDTILTTTYQSAISSVNTMPQMAMQPTMGSMHPPMTIPVNRVVP</sequence>
<feature type="compositionally biased region" description="Polar residues" evidence="1">
    <location>
        <begin position="21"/>
        <end position="58"/>
    </location>
</feature>
<proteinExistence type="predicted"/>
<feature type="compositionally biased region" description="Low complexity" evidence="1">
    <location>
        <begin position="64"/>
        <end position="79"/>
    </location>
</feature>
<evidence type="ECO:0000313" key="3">
    <source>
        <dbReference type="Proteomes" id="UP000230750"/>
    </source>
</evidence>
<reference evidence="2 3" key="1">
    <citation type="journal article" date="2017" name="PLoS Biol.">
        <title>The sea cucumber genome provides insights into morphological evolution and visceral regeneration.</title>
        <authorList>
            <person name="Zhang X."/>
            <person name="Sun L."/>
            <person name="Yuan J."/>
            <person name="Sun Y."/>
            <person name="Gao Y."/>
            <person name="Zhang L."/>
            <person name="Li S."/>
            <person name="Dai H."/>
            <person name="Hamel J.F."/>
            <person name="Liu C."/>
            <person name="Yu Y."/>
            <person name="Liu S."/>
            <person name="Lin W."/>
            <person name="Guo K."/>
            <person name="Jin S."/>
            <person name="Xu P."/>
            <person name="Storey K.B."/>
            <person name="Huan P."/>
            <person name="Zhang T."/>
            <person name="Zhou Y."/>
            <person name="Zhang J."/>
            <person name="Lin C."/>
            <person name="Li X."/>
            <person name="Xing L."/>
            <person name="Huo D."/>
            <person name="Sun M."/>
            <person name="Wang L."/>
            <person name="Mercier A."/>
            <person name="Li F."/>
            <person name="Yang H."/>
            <person name="Xiang J."/>
        </authorList>
    </citation>
    <scope>NUCLEOTIDE SEQUENCE [LARGE SCALE GENOMIC DNA]</scope>
    <source>
        <strain evidence="2">Shaxun</strain>
        <tissue evidence="2">Muscle</tissue>
    </source>
</reference>
<dbReference type="Proteomes" id="UP000230750">
    <property type="component" value="Unassembled WGS sequence"/>
</dbReference>
<comment type="caution">
    <text evidence="2">The sequence shown here is derived from an EMBL/GenBank/DDBJ whole genome shotgun (WGS) entry which is preliminary data.</text>
</comment>
<dbReference type="AlphaFoldDB" id="A0A2G8LR37"/>
<feature type="compositionally biased region" description="Polar residues" evidence="1">
    <location>
        <begin position="80"/>
        <end position="103"/>
    </location>
</feature>
<accession>A0A2G8LR37</accession>
<protein>
    <submittedName>
        <fullName evidence="2">Uncharacterized protein</fullName>
    </submittedName>
</protein>
<feature type="non-terminal residue" evidence="2">
    <location>
        <position position="1"/>
    </location>
</feature>
<dbReference type="EMBL" id="MRZV01000008">
    <property type="protein sequence ID" value="PIK62640.1"/>
    <property type="molecule type" value="Genomic_DNA"/>
</dbReference>
<keyword evidence="3" id="KW-1185">Reference proteome</keyword>
<evidence type="ECO:0000256" key="1">
    <source>
        <dbReference type="SAM" id="MobiDB-lite"/>
    </source>
</evidence>